<proteinExistence type="predicted"/>
<keyword evidence="2" id="KW-1185">Reference proteome</keyword>
<reference evidence="1" key="1">
    <citation type="submission" date="2021-02" db="EMBL/GenBank/DDBJ databases">
        <authorList>
            <person name="Nowell W R."/>
        </authorList>
    </citation>
    <scope>NUCLEOTIDE SEQUENCE</scope>
    <source>
        <strain evidence="1">Ploen Becks lab</strain>
    </source>
</reference>
<evidence type="ECO:0000313" key="1">
    <source>
        <dbReference type="EMBL" id="CAF1092847.1"/>
    </source>
</evidence>
<dbReference type="OrthoDB" id="10046500at2759"/>
<protein>
    <submittedName>
        <fullName evidence="1">Uncharacterized protein</fullName>
    </submittedName>
</protein>
<dbReference type="Proteomes" id="UP000663879">
    <property type="component" value="Unassembled WGS sequence"/>
</dbReference>
<dbReference type="InterPro" id="IPR012337">
    <property type="entry name" value="RNaseH-like_sf"/>
</dbReference>
<sequence>FDDDGVLRQKEITYEEAKILEPVIVFKKDLNEIISKVRKLVGLLKHSYLLTKNLREKQEIMNYETKMVPTRWNSTFDMIKSVVLNKDAILSMSYESFNLVIKDKDPSHVEFTIIEE</sequence>
<comment type="caution">
    <text evidence="1">The sequence shown here is derived from an EMBL/GenBank/DDBJ whole genome shotgun (WGS) entry which is preliminary data.</text>
</comment>
<gene>
    <name evidence="1" type="ORF">OXX778_LOCUS20757</name>
</gene>
<feature type="non-terminal residue" evidence="1">
    <location>
        <position position="1"/>
    </location>
</feature>
<organism evidence="1 2">
    <name type="scientific">Brachionus calyciflorus</name>
    <dbReference type="NCBI Taxonomy" id="104777"/>
    <lineage>
        <taxon>Eukaryota</taxon>
        <taxon>Metazoa</taxon>
        <taxon>Spiralia</taxon>
        <taxon>Gnathifera</taxon>
        <taxon>Rotifera</taxon>
        <taxon>Eurotatoria</taxon>
        <taxon>Monogononta</taxon>
        <taxon>Pseudotrocha</taxon>
        <taxon>Ploima</taxon>
        <taxon>Brachionidae</taxon>
        <taxon>Brachionus</taxon>
    </lineage>
</organism>
<evidence type="ECO:0000313" key="2">
    <source>
        <dbReference type="Proteomes" id="UP000663879"/>
    </source>
</evidence>
<accession>A0A814NL39</accession>
<name>A0A814NL39_9BILA</name>
<dbReference type="EMBL" id="CAJNOC010007145">
    <property type="protein sequence ID" value="CAF1092847.1"/>
    <property type="molecule type" value="Genomic_DNA"/>
</dbReference>
<dbReference type="AlphaFoldDB" id="A0A814NL39"/>
<dbReference type="SUPFAM" id="SSF53098">
    <property type="entry name" value="Ribonuclease H-like"/>
    <property type="match status" value="1"/>
</dbReference>